<dbReference type="GeneID" id="59293956"/>
<accession>A0A8H6CPG3</accession>
<dbReference type="Proteomes" id="UP000578531">
    <property type="component" value="Unassembled WGS sequence"/>
</dbReference>
<dbReference type="EMBL" id="JACCJC010000087">
    <property type="protein sequence ID" value="KAF6226816.1"/>
    <property type="molecule type" value="Genomic_DNA"/>
</dbReference>
<protein>
    <submittedName>
        <fullName evidence="1">Uncharacterized protein</fullName>
    </submittedName>
</protein>
<organism evidence="1 2">
    <name type="scientific">Letharia columbiana</name>
    <dbReference type="NCBI Taxonomy" id="112416"/>
    <lineage>
        <taxon>Eukaryota</taxon>
        <taxon>Fungi</taxon>
        <taxon>Dikarya</taxon>
        <taxon>Ascomycota</taxon>
        <taxon>Pezizomycotina</taxon>
        <taxon>Lecanoromycetes</taxon>
        <taxon>OSLEUM clade</taxon>
        <taxon>Lecanoromycetidae</taxon>
        <taxon>Lecanorales</taxon>
        <taxon>Lecanorineae</taxon>
        <taxon>Parmeliaceae</taxon>
        <taxon>Letharia</taxon>
    </lineage>
</organism>
<name>A0A8H6CPG3_9LECA</name>
<dbReference type="RefSeq" id="XP_037158967.1">
    <property type="nucleotide sequence ID" value="XM_037314192.1"/>
</dbReference>
<dbReference type="AlphaFoldDB" id="A0A8H6CPG3"/>
<reference evidence="1 2" key="1">
    <citation type="journal article" date="2020" name="Genomics">
        <title>Complete, high-quality genomes from long-read metagenomic sequencing of two wolf lichen thalli reveals enigmatic genome architecture.</title>
        <authorList>
            <person name="McKenzie S.K."/>
            <person name="Walston R.F."/>
            <person name="Allen J.L."/>
        </authorList>
    </citation>
    <scope>NUCLEOTIDE SEQUENCE [LARGE SCALE GENOMIC DNA]</scope>
    <source>
        <strain evidence="1">WasteWater2</strain>
    </source>
</reference>
<gene>
    <name evidence="1" type="ORF">HO173_012320</name>
</gene>
<keyword evidence="2" id="KW-1185">Reference proteome</keyword>
<comment type="caution">
    <text evidence="1">The sequence shown here is derived from an EMBL/GenBank/DDBJ whole genome shotgun (WGS) entry which is preliminary data.</text>
</comment>
<evidence type="ECO:0000313" key="2">
    <source>
        <dbReference type="Proteomes" id="UP000578531"/>
    </source>
</evidence>
<proteinExistence type="predicted"/>
<sequence>MTFEIIVDDSNGKILPFHRVIVSVASFSFLLPTNHKDVLIFEKTGIDMPGGVALHADEKEMSRWLCGWVPLWTVLVVICKYAYATSFSHYSPSVLFFSQIHPPNPDPRSTNSEPPAIVAAISLILALLKTNTPDTSVFNSLFAHPLSSIATNESNQSA</sequence>
<evidence type="ECO:0000313" key="1">
    <source>
        <dbReference type="EMBL" id="KAF6226816.1"/>
    </source>
</evidence>